<dbReference type="EMBL" id="JANPWB010000010">
    <property type="protein sequence ID" value="KAJ1146807.1"/>
    <property type="molecule type" value="Genomic_DNA"/>
</dbReference>
<evidence type="ECO:0000256" key="3">
    <source>
        <dbReference type="ARBA" id="ARBA00022692"/>
    </source>
</evidence>
<evidence type="ECO:0000256" key="4">
    <source>
        <dbReference type="ARBA" id="ARBA00022729"/>
    </source>
</evidence>
<dbReference type="Pfam" id="PF00129">
    <property type="entry name" value="MHC_I"/>
    <property type="match status" value="1"/>
</dbReference>
<evidence type="ECO:0008006" key="16">
    <source>
        <dbReference type="Google" id="ProtNLM"/>
    </source>
</evidence>
<dbReference type="PRINTS" id="PR01638">
    <property type="entry name" value="MHCCLASSI"/>
</dbReference>
<evidence type="ECO:0000259" key="12">
    <source>
        <dbReference type="Pfam" id="PF00129"/>
    </source>
</evidence>
<dbReference type="InterPro" id="IPR037055">
    <property type="entry name" value="MHC_I-like_Ag-recog_sf"/>
</dbReference>
<dbReference type="InterPro" id="IPR011162">
    <property type="entry name" value="MHC_I/II-like_Ag-recog"/>
</dbReference>
<evidence type="ECO:0000256" key="6">
    <source>
        <dbReference type="ARBA" id="ARBA00022989"/>
    </source>
</evidence>
<evidence type="ECO:0000256" key="5">
    <source>
        <dbReference type="ARBA" id="ARBA00022859"/>
    </source>
</evidence>
<dbReference type="InterPro" id="IPR013783">
    <property type="entry name" value="Ig-like_fold"/>
</dbReference>
<dbReference type="InterPro" id="IPR036179">
    <property type="entry name" value="Ig-like_dom_sf"/>
</dbReference>
<dbReference type="InterPro" id="IPR050208">
    <property type="entry name" value="MHC_class-I_related"/>
</dbReference>
<comment type="caution">
    <text evidence="14">The sequence shown here is derived from an EMBL/GenBank/DDBJ whole genome shotgun (WGS) entry which is preliminary data.</text>
</comment>
<dbReference type="InterPro" id="IPR003597">
    <property type="entry name" value="Ig_C1-set"/>
</dbReference>
<dbReference type="GO" id="GO:0042612">
    <property type="term" value="C:MHC class I protein complex"/>
    <property type="evidence" value="ECO:0007669"/>
    <property type="project" value="UniProtKB-KW"/>
</dbReference>
<dbReference type="GO" id="GO:0002474">
    <property type="term" value="P:antigen processing and presentation of peptide antigen via MHC class I"/>
    <property type="evidence" value="ECO:0007669"/>
    <property type="project" value="UniProtKB-KW"/>
</dbReference>
<evidence type="ECO:0000259" key="13">
    <source>
        <dbReference type="Pfam" id="PF07654"/>
    </source>
</evidence>
<evidence type="ECO:0000256" key="1">
    <source>
        <dbReference type="ARBA" id="ARBA00004479"/>
    </source>
</evidence>
<feature type="domain" description="Immunoglobulin C1-set" evidence="13">
    <location>
        <begin position="213"/>
        <end position="258"/>
    </location>
</feature>
<keyword evidence="3" id="KW-0812">Transmembrane</keyword>
<feature type="domain" description="MHC class I-like antigen recognition-like" evidence="12">
    <location>
        <begin position="21"/>
        <end position="199"/>
    </location>
</feature>
<dbReference type="Proteomes" id="UP001066276">
    <property type="component" value="Chromosome 6"/>
</dbReference>
<evidence type="ECO:0000256" key="8">
    <source>
        <dbReference type="ARBA" id="ARBA00023157"/>
    </source>
</evidence>
<protein>
    <recommendedName>
        <fullName evidence="16">MHC class I antigen</fullName>
    </recommendedName>
</protein>
<sequence>MTWGPLLLLLGGLCLQQARAGSHSLRYFYSSLSGPLPGVPQFTDVGYVDDVPMVGYTSESRRAEPRAPWMEGITAEDPQYWEVQTERARGSEQVLKADVRTVMERVNQTGGLHSVQWMYGCELRDDGSIGGFDQYAFDGHDFISFDKDRLTYTAAMDAARITQERWNSERSNAQYYKEYLEGECIEYLKKYLKLGEERLQTVAPQAAVTRRKNGDRTFLTGYAYGFYPREIEVKWVRNGVEIPWESRDILPNPDGTYQPAGHCDRDVRREISSHWGHYRRHHWSPRGCWAARCCRLGCLLEEEKVRKICLHCCKPRPCSWGLFVQPVLCLKIQDLGLEAPISIF</sequence>
<keyword evidence="9" id="KW-0325">Glycoprotein</keyword>
<dbReference type="GO" id="GO:0005615">
    <property type="term" value="C:extracellular space"/>
    <property type="evidence" value="ECO:0007669"/>
    <property type="project" value="TreeGrafter"/>
</dbReference>
<dbReference type="FunFam" id="3.30.500.10:FF:000001">
    <property type="entry name" value="H-2 class I histocompatibility antigen, alpha chain"/>
    <property type="match status" value="1"/>
</dbReference>
<comment type="similarity">
    <text evidence="10">Belongs to the MHC class I family.</text>
</comment>
<dbReference type="PANTHER" id="PTHR16675:SF242">
    <property type="entry name" value="MAJOR HISTOCOMPATIBILITY COMPLEX CLASS I-RELATED GENE PROTEIN"/>
    <property type="match status" value="1"/>
</dbReference>
<dbReference type="SUPFAM" id="SSF48726">
    <property type="entry name" value="Immunoglobulin"/>
    <property type="match status" value="1"/>
</dbReference>
<evidence type="ECO:0000313" key="15">
    <source>
        <dbReference type="Proteomes" id="UP001066276"/>
    </source>
</evidence>
<keyword evidence="2" id="KW-0490">MHC I</keyword>
<evidence type="ECO:0000313" key="14">
    <source>
        <dbReference type="EMBL" id="KAJ1146807.1"/>
    </source>
</evidence>
<dbReference type="AlphaFoldDB" id="A0AAV7R518"/>
<dbReference type="GO" id="GO:0009897">
    <property type="term" value="C:external side of plasma membrane"/>
    <property type="evidence" value="ECO:0007669"/>
    <property type="project" value="TreeGrafter"/>
</dbReference>
<keyword evidence="5" id="KW-0391">Immunity</keyword>
<dbReference type="Gene3D" id="2.60.40.10">
    <property type="entry name" value="Immunoglobulins"/>
    <property type="match status" value="1"/>
</dbReference>
<dbReference type="Pfam" id="PF07654">
    <property type="entry name" value="C1-set"/>
    <property type="match status" value="1"/>
</dbReference>
<proteinExistence type="inferred from homology"/>
<comment type="subcellular location">
    <subcellularLocation>
        <location evidence="1">Membrane</location>
        <topology evidence="1">Single-pass type I membrane protein</topology>
    </subcellularLocation>
</comment>
<reference evidence="14" key="1">
    <citation type="journal article" date="2022" name="bioRxiv">
        <title>Sequencing and chromosome-scale assembly of the giantPleurodeles waltlgenome.</title>
        <authorList>
            <person name="Brown T."/>
            <person name="Elewa A."/>
            <person name="Iarovenko S."/>
            <person name="Subramanian E."/>
            <person name="Araus A.J."/>
            <person name="Petzold A."/>
            <person name="Susuki M."/>
            <person name="Suzuki K.-i.T."/>
            <person name="Hayashi T."/>
            <person name="Toyoda A."/>
            <person name="Oliveira C."/>
            <person name="Osipova E."/>
            <person name="Leigh N.D."/>
            <person name="Simon A."/>
            <person name="Yun M.H."/>
        </authorList>
    </citation>
    <scope>NUCLEOTIDE SEQUENCE</scope>
    <source>
        <strain evidence="14">20211129_DDA</strain>
        <tissue evidence="14">Liver</tissue>
    </source>
</reference>
<keyword evidence="7" id="KW-0472">Membrane</keyword>
<organism evidence="14 15">
    <name type="scientific">Pleurodeles waltl</name>
    <name type="common">Iberian ribbed newt</name>
    <dbReference type="NCBI Taxonomy" id="8319"/>
    <lineage>
        <taxon>Eukaryota</taxon>
        <taxon>Metazoa</taxon>
        <taxon>Chordata</taxon>
        <taxon>Craniata</taxon>
        <taxon>Vertebrata</taxon>
        <taxon>Euteleostomi</taxon>
        <taxon>Amphibia</taxon>
        <taxon>Batrachia</taxon>
        <taxon>Caudata</taxon>
        <taxon>Salamandroidea</taxon>
        <taxon>Salamandridae</taxon>
        <taxon>Pleurodelinae</taxon>
        <taxon>Pleurodeles</taxon>
    </lineage>
</organism>
<dbReference type="InterPro" id="IPR001039">
    <property type="entry name" value="MHC_I_a_a1/a2"/>
</dbReference>
<accession>A0AAV7R518</accession>
<feature type="chain" id="PRO_5043361530" description="MHC class I antigen" evidence="11">
    <location>
        <begin position="21"/>
        <end position="344"/>
    </location>
</feature>
<keyword evidence="4 11" id="KW-0732">Signal</keyword>
<dbReference type="SUPFAM" id="SSF54452">
    <property type="entry name" value="MHC antigen-recognition domain"/>
    <property type="match status" value="1"/>
</dbReference>
<dbReference type="PANTHER" id="PTHR16675">
    <property type="entry name" value="MHC CLASS I-RELATED"/>
    <property type="match status" value="1"/>
</dbReference>
<gene>
    <name evidence="14" type="ORF">NDU88_013066</name>
</gene>
<dbReference type="GO" id="GO:0006955">
    <property type="term" value="P:immune response"/>
    <property type="evidence" value="ECO:0007669"/>
    <property type="project" value="TreeGrafter"/>
</dbReference>
<name>A0AAV7R518_PLEWA</name>
<evidence type="ECO:0000256" key="10">
    <source>
        <dbReference type="RuleBase" id="RU004439"/>
    </source>
</evidence>
<dbReference type="InterPro" id="IPR011161">
    <property type="entry name" value="MHC_I-like_Ag-recog"/>
</dbReference>
<evidence type="ECO:0000256" key="9">
    <source>
        <dbReference type="ARBA" id="ARBA00023180"/>
    </source>
</evidence>
<keyword evidence="8" id="KW-1015">Disulfide bond</keyword>
<feature type="signal peptide" evidence="11">
    <location>
        <begin position="1"/>
        <end position="20"/>
    </location>
</feature>
<dbReference type="Gene3D" id="3.30.500.10">
    <property type="entry name" value="MHC class I-like antigen recognition-like"/>
    <property type="match status" value="1"/>
</dbReference>
<evidence type="ECO:0000256" key="11">
    <source>
        <dbReference type="SAM" id="SignalP"/>
    </source>
</evidence>
<keyword evidence="6" id="KW-1133">Transmembrane helix</keyword>
<evidence type="ECO:0000256" key="2">
    <source>
        <dbReference type="ARBA" id="ARBA00022451"/>
    </source>
</evidence>
<evidence type="ECO:0000256" key="7">
    <source>
        <dbReference type="ARBA" id="ARBA00023136"/>
    </source>
</evidence>
<keyword evidence="15" id="KW-1185">Reference proteome</keyword>